<feature type="compositionally biased region" description="Basic residues" evidence="2">
    <location>
        <begin position="614"/>
        <end position="631"/>
    </location>
</feature>
<evidence type="ECO:0000259" key="4">
    <source>
        <dbReference type="Pfam" id="PF13007"/>
    </source>
</evidence>
<dbReference type="AlphaFoldDB" id="A0A5C6CWV9"/>
<dbReference type="Proteomes" id="UP000319143">
    <property type="component" value="Unassembled WGS sequence"/>
</dbReference>
<dbReference type="InterPro" id="IPR004291">
    <property type="entry name" value="Transposase_IS66_central"/>
</dbReference>
<name>A0A5C6CWV9_9BACT</name>
<feature type="domain" description="Transposase IS66 central" evidence="3">
    <location>
        <begin position="242"/>
        <end position="319"/>
    </location>
</feature>
<dbReference type="PANTHER" id="PTHR33678">
    <property type="entry name" value="BLL1576 PROTEIN"/>
    <property type="match status" value="1"/>
</dbReference>
<evidence type="ECO:0000259" key="3">
    <source>
        <dbReference type="Pfam" id="PF03050"/>
    </source>
</evidence>
<dbReference type="OrthoDB" id="227350at2"/>
<dbReference type="EMBL" id="SJPV01000024">
    <property type="protein sequence ID" value="TWU29042.1"/>
    <property type="molecule type" value="Genomic_DNA"/>
</dbReference>
<feature type="region of interest" description="Disordered" evidence="2">
    <location>
        <begin position="150"/>
        <end position="171"/>
    </location>
</feature>
<dbReference type="PANTHER" id="PTHR33678:SF1">
    <property type="entry name" value="BLL1576 PROTEIN"/>
    <property type="match status" value="1"/>
</dbReference>
<organism evidence="5 6">
    <name type="scientific">Novipirellula artificiosorum</name>
    <dbReference type="NCBI Taxonomy" id="2528016"/>
    <lineage>
        <taxon>Bacteria</taxon>
        <taxon>Pseudomonadati</taxon>
        <taxon>Planctomycetota</taxon>
        <taxon>Planctomycetia</taxon>
        <taxon>Pirellulales</taxon>
        <taxon>Pirellulaceae</taxon>
        <taxon>Novipirellula</taxon>
    </lineage>
</organism>
<feature type="domain" description="Transposase IS66 central" evidence="3">
    <location>
        <begin position="351"/>
        <end position="546"/>
    </location>
</feature>
<keyword evidence="6" id="KW-1185">Reference proteome</keyword>
<dbReference type="Pfam" id="PF13007">
    <property type="entry name" value="LZ_Tnp_IS66"/>
    <property type="match status" value="1"/>
</dbReference>
<reference evidence="5 6" key="1">
    <citation type="submission" date="2019-02" db="EMBL/GenBank/DDBJ databases">
        <title>Deep-cultivation of Planctomycetes and their phenomic and genomic characterization uncovers novel biology.</title>
        <authorList>
            <person name="Wiegand S."/>
            <person name="Jogler M."/>
            <person name="Boedeker C."/>
            <person name="Pinto D."/>
            <person name="Vollmers J."/>
            <person name="Rivas-Marin E."/>
            <person name="Kohn T."/>
            <person name="Peeters S.H."/>
            <person name="Heuer A."/>
            <person name="Rast P."/>
            <person name="Oberbeckmann S."/>
            <person name="Bunk B."/>
            <person name="Jeske O."/>
            <person name="Meyerdierks A."/>
            <person name="Storesund J.E."/>
            <person name="Kallscheuer N."/>
            <person name="Luecker S."/>
            <person name="Lage O.M."/>
            <person name="Pohl T."/>
            <person name="Merkel B.J."/>
            <person name="Hornburger P."/>
            <person name="Mueller R.-W."/>
            <person name="Bruemmer F."/>
            <person name="Labrenz M."/>
            <person name="Spormann A.M."/>
            <person name="Op Den Camp H."/>
            <person name="Overmann J."/>
            <person name="Amann R."/>
            <person name="Jetten M.S.M."/>
            <person name="Mascher T."/>
            <person name="Medema M.H."/>
            <person name="Devos D.P."/>
            <person name="Kaster A.-K."/>
            <person name="Ovreas L."/>
            <person name="Rohde M."/>
            <person name="Galperin M.Y."/>
            <person name="Jogler C."/>
        </authorList>
    </citation>
    <scope>NUCLEOTIDE SEQUENCE [LARGE SCALE GENOMIC DNA]</scope>
    <source>
        <strain evidence="5 6">Poly41</strain>
    </source>
</reference>
<feature type="compositionally biased region" description="Basic and acidic residues" evidence="2">
    <location>
        <begin position="604"/>
        <end position="613"/>
    </location>
</feature>
<feature type="domain" description="Transposase TnpC homeodomain" evidence="4">
    <location>
        <begin position="93"/>
        <end position="176"/>
    </location>
</feature>
<proteinExistence type="predicted"/>
<dbReference type="Pfam" id="PF03050">
    <property type="entry name" value="DDE_Tnp_IS66"/>
    <property type="match status" value="2"/>
</dbReference>
<feature type="compositionally biased region" description="Basic and acidic residues" evidence="2">
    <location>
        <begin position="161"/>
        <end position="171"/>
    </location>
</feature>
<accession>A0A5C6CWV9</accession>
<comment type="caution">
    <text evidence="5">The sequence shown here is derived from an EMBL/GenBank/DDBJ whole genome shotgun (WGS) entry which is preliminary data.</text>
</comment>
<evidence type="ECO:0000256" key="1">
    <source>
        <dbReference type="SAM" id="Coils"/>
    </source>
</evidence>
<dbReference type="InterPro" id="IPR052344">
    <property type="entry name" value="Transposase-related"/>
</dbReference>
<evidence type="ECO:0000313" key="5">
    <source>
        <dbReference type="EMBL" id="TWU29042.1"/>
    </source>
</evidence>
<evidence type="ECO:0000256" key="2">
    <source>
        <dbReference type="SAM" id="MobiDB-lite"/>
    </source>
</evidence>
<gene>
    <name evidence="5" type="ORF">Poly41_67410</name>
</gene>
<evidence type="ECO:0000313" key="6">
    <source>
        <dbReference type="Proteomes" id="UP000319143"/>
    </source>
</evidence>
<protein>
    <submittedName>
        <fullName evidence="5">Transposase IS66 family protein</fullName>
    </submittedName>
</protein>
<dbReference type="InterPro" id="IPR024463">
    <property type="entry name" value="Transposase_TnpC_homeodom"/>
</dbReference>
<feature type="coiled-coil region" evidence="1">
    <location>
        <begin position="76"/>
        <end position="103"/>
    </location>
</feature>
<feature type="region of interest" description="Disordered" evidence="2">
    <location>
        <begin position="604"/>
        <end position="631"/>
    </location>
</feature>
<sequence>MHAAPRKSHRGAVFLCAPNGAFVGELYNFAIMDSKPLPNDLDACHQLIAKLQSQVGQQATELSLKDKLIEEQAHSVLELKADHDKLDEKVIELNLKLEKLLKQLYGRKSERRVDGEGQLFLNLGEEPTPEVISALEEAIREAEQIVDDAEEAKKKRRKKRPEQSDRKFPEHLPRYERVVDLPKDQREGLTLIGYDEVETLECTAAELKVRVTKYAKYAYVADKTKGIVSPERPTGLVEGDRFDASIGVEVVAWKYFYHLPFYRQQDLFAGSGWTPSRSTLQNIEAAVEFALRPLAEYLRDVLKQDRTVGCDDTGVLLITPKAMPDLSVHPRRERIGEVLENAIRLGKPSIKANMWGYYASRLPLVAFDFTVSRHRDGPDDVLGDFEGNLIGDCWSGFQKINVRSDSRIIFAACWAHARRKIDECRSAFPVQVAKLESLIRMLYEVEDQIKDLDDAERLARRQSLSRHVLDLIAEYLDSEAMQSPSVLPKSNLGVAAGYVRRHWQALCRFTEDATIPIDNNDCEQLMKRVATGRKNWMFKGSVAAGERAANLLTMIGSAIRNDLDVRAYLDDVLRRTLGGETNWSAMTPQAWKAEHPESIREYRADERRQAADRKRTRRARRRLLNKSTGRR</sequence>
<keyword evidence="1" id="KW-0175">Coiled coil</keyword>